<dbReference type="SMART" id="SM01219">
    <property type="entry name" value="Frataxin_Cyay"/>
    <property type="match status" value="1"/>
</dbReference>
<keyword evidence="2 4" id="KW-0479">Metal-binding</keyword>
<dbReference type="PROSITE" id="PS01344">
    <property type="entry name" value="FRATAXIN_1"/>
    <property type="match status" value="1"/>
</dbReference>
<keyword evidence="3 4" id="KW-0408">Iron</keyword>
<gene>
    <name evidence="4 5" type="primary">cyaY</name>
    <name evidence="5" type="ORF">TPL01_22530</name>
</gene>
<dbReference type="GO" id="GO:0005829">
    <property type="term" value="C:cytosol"/>
    <property type="evidence" value="ECO:0007669"/>
    <property type="project" value="TreeGrafter"/>
</dbReference>
<dbReference type="GO" id="GO:0016226">
    <property type="term" value="P:iron-sulfur cluster assembly"/>
    <property type="evidence" value="ECO:0007669"/>
    <property type="project" value="UniProtKB-UniRule"/>
</dbReference>
<dbReference type="GO" id="GO:0008199">
    <property type="term" value="F:ferric iron binding"/>
    <property type="evidence" value="ECO:0007669"/>
    <property type="project" value="InterPro"/>
</dbReference>
<organism evidence="5 6">
    <name type="scientific">Sulfuriferula plumbiphila</name>
    <dbReference type="NCBI Taxonomy" id="171865"/>
    <lineage>
        <taxon>Bacteria</taxon>
        <taxon>Pseudomonadati</taxon>
        <taxon>Pseudomonadota</taxon>
        <taxon>Betaproteobacteria</taxon>
        <taxon>Nitrosomonadales</taxon>
        <taxon>Sulfuricellaceae</taxon>
        <taxon>Sulfuriferula</taxon>
    </lineage>
</organism>
<dbReference type="AlphaFoldDB" id="A0A512L9F4"/>
<evidence type="ECO:0000256" key="3">
    <source>
        <dbReference type="ARBA" id="ARBA00023004"/>
    </source>
</evidence>
<dbReference type="PANTHER" id="PTHR16821">
    <property type="entry name" value="FRATAXIN"/>
    <property type="match status" value="1"/>
</dbReference>
<protein>
    <recommendedName>
        <fullName evidence="4">Iron-sulfur cluster assembly protein CyaY</fullName>
    </recommendedName>
</protein>
<evidence type="ECO:0000256" key="1">
    <source>
        <dbReference type="ARBA" id="ARBA00008183"/>
    </source>
</evidence>
<accession>A0A512L9F4</accession>
<evidence type="ECO:0000313" key="5">
    <source>
        <dbReference type="EMBL" id="GEP31115.1"/>
    </source>
</evidence>
<reference evidence="5 6" key="1">
    <citation type="submission" date="2019-07" db="EMBL/GenBank/DDBJ databases">
        <title>Whole genome shotgun sequence of Thiobacillus plumbophilus NBRC 107929.</title>
        <authorList>
            <person name="Hosoyama A."/>
            <person name="Uohara A."/>
            <person name="Ohji S."/>
            <person name="Ichikawa N."/>
        </authorList>
    </citation>
    <scope>NUCLEOTIDE SEQUENCE [LARGE SCALE GENOMIC DNA]</scope>
    <source>
        <strain evidence="5 6">NBRC 107929</strain>
    </source>
</reference>
<dbReference type="GO" id="GO:0008198">
    <property type="term" value="F:ferrous iron binding"/>
    <property type="evidence" value="ECO:0007669"/>
    <property type="project" value="TreeGrafter"/>
</dbReference>
<comment type="function">
    <text evidence="4">Involved in iron-sulfur (Fe-S) cluster assembly. May act as a regulator of Fe-S biogenesis.</text>
</comment>
<dbReference type="OrthoDB" id="285675at2"/>
<dbReference type="EMBL" id="BKAD01000024">
    <property type="protein sequence ID" value="GEP31115.1"/>
    <property type="molecule type" value="Genomic_DNA"/>
</dbReference>
<dbReference type="Pfam" id="PF01491">
    <property type="entry name" value="Frataxin_Cyay"/>
    <property type="match status" value="1"/>
</dbReference>
<evidence type="ECO:0000313" key="6">
    <source>
        <dbReference type="Proteomes" id="UP000321337"/>
    </source>
</evidence>
<dbReference type="RefSeq" id="WP_147073805.1">
    <property type="nucleotide sequence ID" value="NZ_AP021884.1"/>
</dbReference>
<dbReference type="SUPFAM" id="SSF55387">
    <property type="entry name" value="Frataxin/Nqo15-like"/>
    <property type="match status" value="1"/>
</dbReference>
<name>A0A512L9F4_9PROT</name>
<evidence type="ECO:0000256" key="4">
    <source>
        <dbReference type="HAMAP-Rule" id="MF_00142"/>
    </source>
</evidence>
<dbReference type="HAMAP" id="MF_00142">
    <property type="entry name" value="CyaY"/>
    <property type="match status" value="1"/>
</dbReference>
<comment type="similarity">
    <text evidence="1 4">Belongs to the frataxin family.</text>
</comment>
<dbReference type="InterPro" id="IPR020895">
    <property type="entry name" value="Frataxin_CS"/>
</dbReference>
<dbReference type="PROSITE" id="PS50810">
    <property type="entry name" value="FRATAXIN_2"/>
    <property type="match status" value="1"/>
</dbReference>
<keyword evidence="6" id="KW-1185">Reference proteome</keyword>
<comment type="caution">
    <text evidence="5">The sequence shown here is derived from an EMBL/GenBank/DDBJ whole genome shotgun (WGS) entry which is preliminary data.</text>
</comment>
<dbReference type="NCBIfam" id="TIGR03421">
    <property type="entry name" value="FeS_CyaY"/>
    <property type="match status" value="1"/>
</dbReference>
<dbReference type="Gene3D" id="3.30.920.10">
    <property type="entry name" value="Frataxin/CyaY"/>
    <property type="match status" value="1"/>
</dbReference>
<sequence>MTETEYRQLADAAFAHIESVLEHAGNDLDYELAAGGVLEIEFDNGSKIIINRQGANQEIWVAAKSGGFHYRWQDNAWRNTRDGSELMQTLTSLIAQQGGGDIRFD</sequence>
<evidence type="ECO:0000256" key="2">
    <source>
        <dbReference type="ARBA" id="ARBA00022723"/>
    </source>
</evidence>
<dbReference type="Proteomes" id="UP000321337">
    <property type="component" value="Unassembled WGS sequence"/>
</dbReference>
<dbReference type="InterPro" id="IPR047584">
    <property type="entry name" value="CyaY"/>
</dbReference>
<proteinExistence type="inferred from homology"/>
<dbReference type="PANTHER" id="PTHR16821:SF2">
    <property type="entry name" value="FRATAXIN, MITOCHONDRIAL"/>
    <property type="match status" value="1"/>
</dbReference>
<dbReference type="InterPro" id="IPR002908">
    <property type="entry name" value="Frataxin/CyaY"/>
</dbReference>
<dbReference type="InterPro" id="IPR036524">
    <property type="entry name" value="Frataxin/CyaY_sf"/>
</dbReference>